<dbReference type="STRING" id="1237085.Ngar_c29030"/>
<keyword evidence="1" id="KW-0812">Transmembrane</keyword>
<proteinExistence type="predicted"/>
<dbReference type="Proteomes" id="UP000008037">
    <property type="component" value="Chromosome"/>
</dbReference>
<dbReference type="KEGG" id="nga:Ngar_c29030"/>
<reference evidence="2 3" key="1">
    <citation type="journal article" date="2012" name="Environ. Microbiol.">
        <title>The genome of the ammonia-oxidizing Candidatus Nitrososphaera gargensis: insights into metabolic versatility and environmental adaptations.</title>
        <authorList>
            <person name="Spang A."/>
            <person name="Poehlein A."/>
            <person name="Offre P."/>
            <person name="Zumbragel S."/>
            <person name="Haider S."/>
            <person name="Rychlik N."/>
            <person name="Nowka B."/>
            <person name="Schmeisser C."/>
            <person name="Lebedeva E.V."/>
            <person name="Rattei T."/>
            <person name="Bohm C."/>
            <person name="Schmid M."/>
            <person name="Galushko A."/>
            <person name="Hatzenpichler R."/>
            <person name="Weinmaier T."/>
            <person name="Daniel R."/>
            <person name="Schleper C."/>
            <person name="Spieck E."/>
            <person name="Streit W."/>
            <person name="Wagner M."/>
        </authorList>
    </citation>
    <scope>NUCLEOTIDE SEQUENCE [LARGE SCALE GENOMIC DNA]</scope>
    <source>
        <strain evidence="3">Ga9.2</strain>
    </source>
</reference>
<feature type="transmembrane region" description="Helical" evidence="1">
    <location>
        <begin position="162"/>
        <end position="181"/>
    </location>
</feature>
<evidence type="ECO:0000313" key="2">
    <source>
        <dbReference type="EMBL" id="AFU59822.1"/>
    </source>
</evidence>
<protein>
    <submittedName>
        <fullName evidence="2">Uncharacterized protein</fullName>
    </submittedName>
</protein>
<organism evidence="2 3">
    <name type="scientific">Nitrososphaera gargensis (strain Ga9.2)</name>
    <dbReference type="NCBI Taxonomy" id="1237085"/>
    <lineage>
        <taxon>Archaea</taxon>
        <taxon>Nitrososphaerota</taxon>
        <taxon>Nitrososphaeria</taxon>
        <taxon>Nitrososphaerales</taxon>
        <taxon>Nitrososphaeraceae</taxon>
        <taxon>Nitrososphaera</taxon>
    </lineage>
</organism>
<keyword evidence="3" id="KW-1185">Reference proteome</keyword>
<evidence type="ECO:0000256" key="1">
    <source>
        <dbReference type="SAM" id="Phobius"/>
    </source>
</evidence>
<gene>
    <name evidence="2" type="ordered locus">Ngar_c29030</name>
</gene>
<keyword evidence="1" id="KW-0472">Membrane</keyword>
<accession>K0ILZ4</accession>
<dbReference type="EMBL" id="CP002408">
    <property type="protein sequence ID" value="AFU59822.1"/>
    <property type="molecule type" value="Genomic_DNA"/>
</dbReference>
<dbReference type="InParanoid" id="K0ILZ4"/>
<dbReference type="BioCyc" id="CNIT1237085:G1324-2903-MONOMER"/>
<dbReference type="AlphaFoldDB" id="K0ILZ4"/>
<evidence type="ECO:0000313" key="3">
    <source>
        <dbReference type="Proteomes" id="UP000008037"/>
    </source>
</evidence>
<feature type="transmembrane region" description="Helical" evidence="1">
    <location>
        <begin position="137"/>
        <end position="156"/>
    </location>
</feature>
<feature type="transmembrane region" description="Helical" evidence="1">
    <location>
        <begin position="107"/>
        <end position="130"/>
    </location>
</feature>
<sequence length="198" mass="20263">MSQRVKPSRRNFRCMLSVGLAAATLALVLTYVLGAQVLLQTPYAEPAHNLFMSLVQGIVGGHSSMAQLHGGSAPDSQSQAMPESESQMQEMNRGILGNNMLGSPAGMAAAGLAAVTLIGIIPLAAAAFVISWKQRSFVVAGLLAASGIILMILPLANMNFAIPGPIIGVVVGLAILGLGVAKGITSARTAVATTTTTR</sequence>
<dbReference type="HOGENOM" id="CLU_123710_0_0_2"/>
<keyword evidence="1" id="KW-1133">Transmembrane helix</keyword>
<name>K0ILZ4_NITGG</name>